<organism evidence="1">
    <name type="scientific">hydrothermal vent metagenome</name>
    <dbReference type="NCBI Taxonomy" id="652676"/>
    <lineage>
        <taxon>unclassified sequences</taxon>
        <taxon>metagenomes</taxon>
        <taxon>ecological metagenomes</taxon>
    </lineage>
</organism>
<evidence type="ECO:0008006" key="2">
    <source>
        <dbReference type="Google" id="ProtNLM"/>
    </source>
</evidence>
<proteinExistence type="predicted"/>
<sequence length="470" mass="51203">MFRTTLQLSLLVLSSCLLIACGGSGSNNSTPADSLSVDLSLPDSLTGGSSNASVQSASKTLNTLSASNSSAASKMQQITLSAASGTGQPCFYNGIDEEDPFRNGYQSTRFMVSVMASWTCIADLLIDISTVVPHDGQIKETENNMDNATYKADEPTHYSVVDESDTQTTINMYYGYTRSSPPIAGETSQFYISWNKTSSTDYQGRLVINASNVNWENRKVDDPVMMRMDFNFNSRTQIADMFLKFDENNLWADGMRISISKDLNAGPLDKVFVARGLIGMRAQFLPVPGISETPQVQLFTVSDGFGNGAAIAEFQNFSLPLALNPTSANHMGNYLFDKKDIYFFEFDRDWEYISKTIVSSEYRGGRTTPASGGSWLPFDPSLDLIITGMALDADYFSGDKCASSGDDCNAFLNAVFDFSGGFAGQEQNQGSDPMDWRSNAIDSAAYLDSVYPNGIDWSNAFDLSFTPGAP</sequence>
<name>A0A3B0XFV7_9ZZZZ</name>
<gene>
    <name evidence="1" type="ORF">MNBD_GAMMA11-1152</name>
</gene>
<dbReference type="EMBL" id="UOFG01000167">
    <property type="protein sequence ID" value="VAW62322.1"/>
    <property type="molecule type" value="Genomic_DNA"/>
</dbReference>
<evidence type="ECO:0000313" key="1">
    <source>
        <dbReference type="EMBL" id="VAW62322.1"/>
    </source>
</evidence>
<dbReference type="AlphaFoldDB" id="A0A3B0XFV7"/>
<protein>
    <recommendedName>
        <fullName evidence="2">Lipoprotein</fullName>
    </recommendedName>
</protein>
<dbReference type="PROSITE" id="PS51257">
    <property type="entry name" value="PROKAR_LIPOPROTEIN"/>
    <property type="match status" value="1"/>
</dbReference>
<reference evidence="1" key="1">
    <citation type="submission" date="2018-06" db="EMBL/GenBank/DDBJ databases">
        <authorList>
            <person name="Zhirakovskaya E."/>
        </authorList>
    </citation>
    <scope>NUCLEOTIDE SEQUENCE</scope>
</reference>
<accession>A0A3B0XFV7</accession>